<dbReference type="HOGENOM" id="CLU_019414_0_0_1"/>
<dbReference type="AlphaFoldDB" id="Q5B8W3"/>
<accession>Q5B8W3</accession>
<dbReference type="SUPFAM" id="SSF53474">
    <property type="entry name" value="alpha/beta-Hydrolases"/>
    <property type="match status" value="1"/>
</dbReference>
<evidence type="ECO:0000313" key="6">
    <source>
        <dbReference type="Proteomes" id="UP000000560"/>
    </source>
</evidence>
<proteinExistence type="inferred from homology"/>
<accession>C8VIV6</accession>
<keyword evidence="2 5" id="KW-0378">Hydrolase</keyword>
<dbReference type="eggNOG" id="KOG2565">
    <property type="taxonomic scope" value="Eukaryota"/>
</dbReference>
<feature type="active site" description="Proton donor" evidence="3">
    <location>
        <position position="314"/>
    </location>
</feature>
<dbReference type="GO" id="GO:0004301">
    <property type="term" value="F:epoxide hydrolase activity"/>
    <property type="evidence" value="ECO:0000318"/>
    <property type="project" value="GO_Central"/>
</dbReference>
<comment type="similarity">
    <text evidence="1">Belongs to the peptidase S33 family.</text>
</comment>
<organism evidence="5 6">
    <name type="scientific">Emericella nidulans (strain FGSC A4 / ATCC 38163 / CBS 112.46 / NRRL 194 / M139)</name>
    <name type="common">Aspergillus nidulans</name>
    <dbReference type="NCBI Taxonomy" id="227321"/>
    <lineage>
        <taxon>Eukaryota</taxon>
        <taxon>Fungi</taxon>
        <taxon>Dikarya</taxon>
        <taxon>Ascomycota</taxon>
        <taxon>Pezizomycotina</taxon>
        <taxon>Eurotiomycetes</taxon>
        <taxon>Eurotiomycetidae</taxon>
        <taxon>Eurotiales</taxon>
        <taxon>Aspergillaceae</taxon>
        <taxon>Aspergillus</taxon>
        <taxon>Aspergillus subgen. Nidulantes</taxon>
    </lineage>
</organism>
<evidence type="ECO:0000256" key="3">
    <source>
        <dbReference type="PIRSR" id="PIRSR001112-1"/>
    </source>
</evidence>
<evidence type="ECO:0000259" key="4">
    <source>
        <dbReference type="Pfam" id="PF06441"/>
    </source>
</evidence>
<keyword evidence="6" id="KW-1185">Reference proteome</keyword>
<dbReference type="InterPro" id="IPR029058">
    <property type="entry name" value="AB_hydrolase_fold"/>
</dbReference>
<protein>
    <submittedName>
        <fullName evidence="5">Epoxide hydrolase, putative (AFU_orthologue AFUA_3G08960)</fullName>
    </submittedName>
</protein>
<sequence>MTAPFTKLPSTATITPSSFRVAIPDEQLSDLKTLLRLSRTAPQTYENLQEDGRYGVTHKWLSTMKEEWLNNFDWRAVEEHANIFPQYTTEIEGLTIHFAALFSEKADAVPIVLLHGWPGSYFEFLPLLQLFKDEYSPSTLPYHLIVPSLPGYTFSSGPPLDRDFKNADSARIVDKLMRGLGFSGGYVSQGGDIGSTVARILAVGYNSCKAVHLNFCPLVKRPEGISDEYHNELEKRGFERSNWFLTYGKAYAEEHGTKPATIGHVLASSPLALLAWIGEKYLDWPDTPFSKHKILELVTLYWFTESFPRAIYPYRQTNPIPPGPSPFLNELYIHKPFGFSYFPKELIPVPESWVAKTGNLVYFKQHSEGGHFAALELPEKFKEDLSEFVTQVWSSASKTYLALRYRSPPTAKTAQK</sequence>
<dbReference type="Pfam" id="PF06441">
    <property type="entry name" value="EHN"/>
    <property type="match status" value="1"/>
</dbReference>
<dbReference type="InterPro" id="IPR000639">
    <property type="entry name" value="Epox_hydrolase-like"/>
</dbReference>
<feature type="domain" description="Epoxide hydrolase N-terminal" evidence="4">
    <location>
        <begin position="17"/>
        <end position="124"/>
    </location>
</feature>
<dbReference type="Gene3D" id="3.40.50.1820">
    <property type="entry name" value="alpha/beta hydrolase"/>
    <property type="match status" value="1"/>
</dbReference>
<feature type="active site" description="Proton acceptor" evidence="3">
    <location>
        <position position="371"/>
    </location>
</feature>
<name>Q5B8W3_EMENI</name>
<dbReference type="PANTHER" id="PTHR21661:SF39">
    <property type="entry name" value="HYDROLASE, PUTATIVE (AFU_ORTHOLOGUE AFUA_3G08960)-RELATED"/>
    <property type="match status" value="1"/>
</dbReference>
<gene>
    <name evidence="5" type="ORF">ANIA_03017</name>
</gene>
<dbReference type="PIRSF" id="PIRSF001112">
    <property type="entry name" value="Epoxide_hydrolase"/>
    <property type="match status" value="1"/>
</dbReference>
<feature type="active site" description="Nucleophile" evidence="3">
    <location>
        <position position="192"/>
    </location>
</feature>
<dbReference type="STRING" id="227321.Q5B8W3"/>
<dbReference type="GeneID" id="2873717"/>
<dbReference type="OrthoDB" id="7130006at2759"/>
<dbReference type="GO" id="GO:0097176">
    <property type="term" value="P:epoxide metabolic process"/>
    <property type="evidence" value="ECO:0000318"/>
    <property type="project" value="GO_Central"/>
</dbReference>
<reference evidence="6" key="2">
    <citation type="journal article" date="2009" name="Fungal Genet. Biol.">
        <title>The 2008 update of the Aspergillus nidulans genome annotation: a community effort.</title>
        <authorList>
            <person name="Wortman J.R."/>
            <person name="Gilsenan J.M."/>
            <person name="Joardar V."/>
            <person name="Deegan J."/>
            <person name="Clutterbuck J."/>
            <person name="Andersen M.R."/>
            <person name="Archer D."/>
            <person name="Bencina M."/>
            <person name="Braus G."/>
            <person name="Coutinho P."/>
            <person name="von Dohren H."/>
            <person name="Doonan J."/>
            <person name="Driessen A.J."/>
            <person name="Durek P."/>
            <person name="Espeso E."/>
            <person name="Fekete E."/>
            <person name="Flipphi M."/>
            <person name="Estrada C.G."/>
            <person name="Geysens S."/>
            <person name="Goldman G."/>
            <person name="de Groot P.W."/>
            <person name="Hansen K."/>
            <person name="Harris S.D."/>
            <person name="Heinekamp T."/>
            <person name="Helmstaedt K."/>
            <person name="Henrissat B."/>
            <person name="Hofmann G."/>
            <person name="Homan T."/>
            <person name="Horio T."/>
            <person name="Horiuchi H."/>
            <person name="James S."/>
            <person name="Jones M."/>
            <person name="Karaffa L."/>
            <person name="Karanyi Z."/>
            <person name="Kato M."/>
            <person name="Keller N."/>
            <person name="Kelly D.E."/>
            <person name="Kiel J.A."/>
            <person name="Kim J.M."/>
            <person name="van der Klei I.J."/>
            <person name="Klis F.M."/>
            <person name="Kovalchuk A."/>
            <person name="Krasevec N."/>
            <person name="Kubicek C.P."/>
            <person name="Liu B."/>
            <person name="Maccabe A."/>
            <person name="Meyer V."/>
            <person name="Mirabito P."/>
            <person name="Miskei M."/>
            <person name="Mos M."/>
            <person name="Mullins J."/>
            <person name="Nelson D.R."/>
            <person name="Nielsen J."/>
            <person name="Oakley B.R."/>
            <person name="Osmani S.A."/>
            <person name="Pakula T."/>
            <person name="Paszewski A."/>
            <person name="Paulsen I."/>
            <person name="Pilsyk S."/>
            <person name="Pocsi I."/>
            <person name="Punt P.J."/>
            <person name="Ram A.F."/>
            <person name="Ren Q."/>
            <person name="Robellet X."/>
            <person name="Robson G."/>
            <person name="Seiboth B."/>
            <person name="van Solingen P."/>
            <person name="Specht T."/>
            <person name="Sun J."/>
            <person name="Taheri-Talesh N."/>
            <person name="Takeshita N."/>
            <person name="Ussery D."/>
            <person name="vanKuyk P.A."/>
            <person name="Visser H."/>
            <person name="van de Vondervoort P.J."/>
            <person name="de Vries R.P."/>
            <person name="Walton J."/>
            <person name="Xiang X."/>
            <person name="Xiong Y."/>
            <person name="Zeng A.P."/>
            <person name="Brandt B.W."/>
            <person name="Cornell M.J."/>
            <person name="van den Hondel C.A."/>
            <person name="Visser J."/>
            <person name="Oliver S.G."/>
            <person name="Turner G."/>
        </authorList>
    </citation>
    <scope>GENOME REANNOTATION</scope>
    <source>
        <strain evidence="6">FGSC A4 / ATCC 38163 / CBS 112.46 / NRRL 194 / M139</strain>
    </source>
</reference>
<dbReference type="RefSeq" id="XP_660621.1">
    <property type="nucleotide sequence ID" value="XM_655529.1"/>
</dbReference>
<evidence type="ECO:0000256" key="2">
    <source>
        <dbReference type="ARBA" id="ARBA00022801"/>
    </source>
</evidence>
<dbReference type="OMA" id="VGVHVNY"/>
<dbReference type="Proteomes" id="UP000000560">
    <property type="component" value="Chromosome VI"/>
</dbReference>
<dbReference type="ESTHER" id="emeni-q5b8w3">
    <property type="family name" value="Epoxide_hydrolase"/>
</dbReference>
<dbReference type="EMBL" id="BN001306">
    <property type="protein sequence ID" value="CBF83559.1"/>
    <property type="molecule type" value="Genomic_DNA"/>
</dbReference>
<dbReference type="PANTHER" id="PTHR21661">
    <property type="entry name" value="EPOXIDE HYDROLASE 1-RELATED"/>
    <property type="match status" value="1"/>
</dbReference>
<reference evidence="6" key="1">
    <citation type="journal article" date="2005" name="Nature">
        <title>Sequencing of Aspergillus nidulans and comparative analysis with A. fumigatus and A. oryzae.</title>
        <authorList>
            <person name="Galagan J.E."/>
            <person name="Calvo S.E."/>
            <person name="Cuomo C."/>
            <person name="Ma L.J."/>
            <person name="Wortman J.R."/>
            <person name="Batzoglou S."/>
            <person name="Lee S.I."/>
            <person name="Basturkmen M."/>
            <person name="Spevak C.C."/>
            <person name="Clutterbuck J."/>
            <person name="Kapitonov V."/>
            <person name="Jurka J."/>
            <person name="Scazzocchio C."/>
            <person name="Farman M."/>
            <person name="Butler J."/>
            <person name="Purcell S."/>
            <person name="Harris S."/>
            <person name="Braus G.H."/>
            <person name="Draht O."/>
            <person name="Busch S."/>
            <person name="D'Enfert C."/>
            <person name="Bouchier C."/>
            <person name="Goldman G.H."/>
            <person name="Bell-Pedersen D."/>
            <person name="Griffiths-Jones S."/>
            <person name="Doonan J.H."/>
            <person name="Yu J."/>
            <person name="Vienken K."/>
            <person name="Pain A."/>
            <person name="Freitag M."/>
            <person name="Selker E.U."/>
            <person name="Archer D.B."/>
            <person name="Penalva M.A."/>
            <person name="Oakley B.R."/>
            <person name="Momany M."/>
            <person name="Tanaka T."/>
            <person name="Kumagai T."/>
            <person name="Asai K."/>
            <person name="Machida M."/>
            <person name="Nierman W.C."/>
            <person name="Denning D.W."/>
            <person name="Caddick M."/>
            <person name="Hynes M."/>
            <person name="Paoletti M."/>
            <person name="Fischer R."/>
            <person name="Miller B."/>
            <person name="Dyer P."/>
            <person name="Sachs M.S."/>
            <person name="Osmani S.A."/>
            <person name="Birren B.W."/>
        </authorList>
    </citation>
    <scope>NUCLEOTIDE SEQUENCE [LARGE SCALE GENOMIC DNA]</scope>
    <source>
        <strain evidence="6">FGSC A4 / ATCC 38163 / CBS 112.46 / NRRL 194 / M139</strain>
    </source>
</reference>
<dbReference type="PRINTS" id="PR00412">
    <property type="entry name" value="EPOXHYDRLASE"/>
</dbReference>
<evidence type="ECO:0000313" key="5">
    <source>
        <dbReference type="EMBL" id="CBF83559.1"/>
    </source>
</evidence>
<dbReference type="InterPro" id="IPR010497">
    <property type="entry name" value="Epoxide_hydro_N"/>
</dbReference>
<evidence type="ECO:0000256" key="1">
    <source>
        <dbReference type="ARBA" id="ARBA00010088"/>
    </source>
</evidence>
<dbReference type="KEGG" id="ani:ANIA_03017"/>
<dbReference type="InParanoid" id="Q5B8W3"/>
<dbReference type="InterPro" id="IPR016292">
    <property type="entry name" value="Epoxide_hydrolase"/>
</dbReference>